<reference evidence="3 5" key="1">
    <citation type="submission" date="2015-09" db="EMBL/GenBank/DDBJ databases">
        <authorList>
            <consortium name="Swine Surveillance"/>
        </authorList>
    </citation>
    <scope>NUCLEOTIDE SEQUENCE [LARGE SCALE GENOMIC DNA]</scope>
    <source>
        <strain evidence="3 5">5120</strain>
    </source>
</reference>
<dbReference type="RefSeq" id="WP_058242151.1">
    <property type="nucleotide sequence ID" value="NZ_CYSB01000017.1"/>
</dbReference>
<feature type="region of interest" description="Disordered" evidence="1">
    <location>
        <begin position="72"/>
        <end position="97"/>
    </location>
</feature>
<dbReference type="AlphaFoldDB" id="A0A0N7LUX3"/>
<organism evidence="3 5">
    <name type="scientific">Thalassovita autumnalis</name>
    <dbReference type="NCBI Taxonomy" id="2072972"/>
    <lineage>
        <taxon>Bacteria</taxon>
        <taxon>Pseudomonadati</taxon>
        <taxon>Pseudomonadota</taxon>
        <taxon>Alphaproteobacteria</taxon>
        <taxon>Rhodobacterales</taxon>
        <taxon>Roseobacteraceae</taxon>
        <taxon>Thalassovita</taxon>
    </lineage>
</organism>
<gene>
    <name evidence="2" type="ORF">TL5118_00982</name>
    <name evidence="3" type="ORF">TL5120_00594</name>
</gene>
<sequence>MTRSIDELRGFLRGYLLAHPSISEIPSKTASSGKAHLSAFRTKAGNPIGIEFDKDTLQNIWLRAQDAPIAPARTKTTEKQWTGTDWKGSDGKGTNSNLSAYDDFHGHDLIRFGVNSQEDALAILEHVLR</sequence>
<evidence type="ECO:0000313" key="3">
    <source>
        <dbReference type="EMBL" id="CUH70814.1"/>
    </source>
</evidence>
<name>A0A0N7LUX3_9RHOB</name>
<evidence type="ECO:0000313" key="4">
    <source>
        <dbReference type="Proteomes" id="UP000051086"/>
    </source>
</evidence>
<evidence type="ECO:0000313" key="2">
    <source>
        <dbReference type="EMBL" id="CUH64698.1"/>
    </source>
</evidence>
<keyword evidence="4" id="KW-1185">Reference proteome</keyword>
<evidence type="ECO:0000313" key="5">
    <source>
        <dbReference type="Proteomes" id="UP000051887"/>
    </source>
</evidence>
<dbReference type="EMBL" id="CYSB01000017">
    <property type="protein sequence ID" value="CUH64698.1"/>
    <property type="molecule type" value="Genomic_DNA"/>
</dbReference>
<dbReference type="EMBL" id="CYSC01000014">
    <property type="protein sequence ID" value="CUH70814.1"/>
    <property type="molecule type" value="Genomic_DNA"/>
</dbReference>
<dbReference type="Proteomes" id="UP000051086">
    <property type="component" value="Unassembled WGS sequence"/>
</dbReference>
<proteinExistence type="predicted"/>
<dbReference type="OrthoDB" id="529575at2"/>
<accession>A0A0N7LUX3</accession>
<dbReference type="Proteomes" id="UP000051887">
    <property type="component" value="Unassembled WGS sequence"/>
</dbReference>
<protein>
    <submittedName>
        <fullName evidence="3">Uncharacterized protein</fullName>
    </submittedName>
</protein>
<evidence type="ECO:0000256" key="1">
    <source>
        <dbReference type="SAM" id="MobiDB-lite"/>
    </source>
</evidence>
<reference evidence="2 4" key="2">
    <citation type="submission" date="2015-09" db="EMBL/GenBank/DDBJ databases">
        <authorList>
            <person name="Rodrigo-Torres L."/>
            <person name="Arahal D.R."/>
        </authorList>
    </citation>
    <scope>NUCLEOTIDE SEQUENCE [LARGE SCALE GENOMIC DNA]</scope>
    <source>
        <strain evidence="2 4">CECT 5118</strain>
    </source>
</reference>